<dbReference type="Pfam" id="PF13426">
    <property type="entry name" value="PAS_9"/>
    <property type="match status" value="1"/>
</dbReference>
<dbReference type="NCBIfam" id="TIGR00229">
    <property type="entry name" value="sensory_box"/>
    <property type="match status" value="3"/>
</dbReference>
<dbReference type="InterPro" id="IPR004358">
    <property type="entry name" value="Sig_transdc_His_kin-like_C"/>
</dbReference>
<reference evidence="12 13" key="1">
    <citation type="submission" date="2008-07" db="EMBL/GenBank/DDBJ databases">
        <authorList>
            <person name="Tandeau de Marsac N."/>
            <person name="Ferriera S."/>
            <person name="Johnson J."/>
            <person name="Kravitz S."/>
            <person name="Beeson K."/>
            <person name="Sutton G."/>
            <person name="Rogers Y.-H."/>
            <person name="Friedman R."/>
            <person name="Frazier M."/>
            <person name="Venter J.C."/>
        </authorList>
    </citation>
    <scope>NUCLEOTIDE SEQUENCE [LARGE SCALE GENOMIC DNA]</scope>
    <source>
        <strain evidence="12 13">PCC 7420</strain>
    </source>
</reference>
<dbReference type="eggNOG" id="COG5002">
    <property type="taxonomic scope" value="Bacteria"/>
</dbReference>
<sequence>MTAETFDQQITLSLRRVETLWQQAHESLKLPVQESSGTEDVPNQQQHLLLESLTELSHSLQELQFAAGELRQQNDKLVQSQIALEAERQRYRELFEFAPDGYLVTNPDAIIVEANQAAAHSLNFSPERLVGKSFAVFVATQERRDFYYKLSQLKQGESINNWPVQIQPRGDTSFLASLTVAPVQNPSGQVIGLRWRLQDLTIARYKDSMQSHVHSRFGSIVNRTVIGLGLLDHQGNLIEYNPKLQAMLGCPAEELAPTLMRWMNLDKPGMESAMFRQLIAGERHSYQLEKPFHHPDSPIEWGRLTVALVQETSDEPISVICILEDISQQKRLKAEQQKAIRRQQAIQQQQAVKQQASQPEKTSPVPPPPANPDTSVEQLGQLLNTILSNSSDFFLVCDRTGRYVYVNQAAAQAWGLSQKDCIGKTWHDLKVSTEQMKQLDIQRDIVLTTGQSISDEITLTTVEGVKDYEYTMTRLDNLEGNGGAVVITFKDLSEQKQARVAASEAMAKEAEYRALKSHVDRLASVITQELRHPLNTIFSHAKYLETNPDSDTENNTLYYLQRIQGNAQRINQILNDLLLIKKIEAKQLRLNLTELDLTPLCQELITQLQERTPSKPQISFVGSESCYGVGDERLLRRMLTNFLISAWRYAPEDSPIKLELVCQDEKVVFRIPDFGSGMPESEQNVLFNAFYLDSPVEAVAGSGLGLMLVKYCVDVQGGAIAVESQAEAGSTVTITLPLPQPRQDNP</sequence>
<dbReference type="Gene3D" id="3.30.450.20">
    <property type="entry name" value="PAS domain"/>
    <property type="match status" value="3"/>
</dbReference>
<dbReference type="InterPro" id="IPR005467">
    <property type="entry name" value="His_kinase_dom"/>
</dbReference>
<dbReference type="SUPFAM" id="SSF55874">
    <property type="entry name" value="ATPase domain of HSP90 chaperone/DNA topoisomerase II/histidine kinase"/>
    <property type="match status" value="1"/>
</dbReference>
<dbReference type="GO" id="GO:0000156">
    <property type="term" value="F:phosphorelay response regulator activity"/>
    <property type="evidence" value="ECO:0007669"/>
    <property type="project" value="TreeGrafter"/>
</dbReference>
<dbReference type="InterPro" id="IPR003661">
    <property type="entry name" value="HisK_dim/P_dom"/>
</dbReference>
<dbReference type="AlphaFoldDB" id="B4VKP1"/>
<evidence type="ECO:0000256" key="5">
    <source>
        <dbReference type="ARBA" id="ARBA00022777"/>
    </source>
</evidence>
<keyword evidence="4" id="KW-0808">Transferase</keyword>
<dbReference type="GO" id="GO:0006355">
    <property type="term" value="P:regulation of DNA-templated transcription"/>
    <property type="evidence" value="ECO:0007669"/>
    <property type="project" value="InterPro"/>
</dbReference>
<dbReference type="PANTHER" id="PTHR42878">
    <property type="entry name" value="TWO-COMPONENT HISTIDINE KINASE"/>
    <property type="match status" value="1"/>
</dbReference>
<keyword evidence="6" id="KW-0902">Two-component regulatory system</keyword>
<dbReference type="InterPro" id="IPR050351">
    <property type="entry name" value="BphY/WalK/GraS-like"/>
</dbReference>
<dbReference type="GO" id="GO:0016020">
    <property type="term" value="C:membrane"/>
    <property type="evidence" value="ECO:0007669"/>
    <property type="project" value="UniProtKB-SubCell"/>
</dbReference>
<dbReference type="PROSITE" id="PS50112">
    <property type="entry name" value="PAS"/>
    <property type="match status" value="2"/>
</dbReference>
<evidence type="ECO:0000256" key="6">
    <source>
        <dbReference type="ARBA" id="ARBA00023012"/>
    </source>
</evidence>
<dbReference type="GO" id="GO:0000155">
    <property type="term" value="F:phosphorelay sensor kinase activity"/>
    <property type="evidence" value="ECO:0007669"/>
    <property type="project" value="InterPro"/>
</dbReference>
<dbReference type="PRINTS" id="PR00344">
    <property type="entry name" value="BCTRLSENSOR"/>
</dbReference>
<comment type="catalytic activity">
    <reaction evidence="1">
        <text>ATP + protein L-histidine = ADP + protein N-phospho-L-histidine.</text>
        <dbReference type="EC" id="2.7.13.3"/>
    </reaction>
</comment>
<feature type="compositionally biased region" description="Low complexity" evidence="8">
    <location>
        <begin position="345"/>
        <end position="358"/>
    </location>
</feature>
<dbReference type="STRING" id="118168.MC7420_221"/>
<evidence type="ECO:0000256" key="4">
    <source>
        <dbReference type="ARBA" id="ARBA00022679"/>
    </source>
</evidence>
<organism evidence="12 13">
    <name type="scientific">Coleofasciculus chthonoplastes PCC 7420</name>
    <dbReference type="NCBI Taxonomy" id="118168"/>
    <lineage>
        <taxon>Bacteria</taxon>
        <taxon>Bacillati</taxon>
        <taxon>Cyanobacteriota</taxon>
        <taxon>Cyanophyceae</taxon>
        <taxon>Coleofasciculales</taxon>
        <taxon>Coleofasciculaceae</taxon>
        <taxon>Coleofasciculus</taxon>
    </lineage>
</organism>
<name>B4VKP1_9CYAN</name>
<dbReference type="SUPFAM" id="SSF55785">
    <property type="entry name" value="PYP-like sensor domain (PAS domain)"/>
    <property type="match status" value="3"/>
</dbReference>
<evidence type="ECO:0000259" key="11">
    <source>
        <dbReference type="PROSITE" id="PS50113"/>
    </source>
</evidence>
<dbReference type="InterPro" id="IPR036097">
    <property type="entry name" value="HisK_dim/P_sf"/>
</dbReference>
<dbReference type="Pfam" id="PF08448">
    <property type="entry name" value="PAS_4"/>
    <property type="match status" value="1"/>
</dbReference>
<dbReference type="SMART" id="SM00091">
    <property type="entry name" value="PAS"/>
    <property type="match status" value="3"/>
</dbReference>
<dbReference type="HOGENOM" id="CLU_019119_0_0_3"/>
<dbReference type="Gene3D" id="1.10.287.130">
    <property type="match status" value="1"/>
</dbReference>
<evidence type="ECO:0000256" key="1">
    <source>
        <dbReference type="ARBA" id="ARBA00000085"/>
    </source>
</evidence>
<dbReference type="Pfam" id="PF00989">
    <property type="entry name" value="PAS"/>
    <property type="match status" value="1"/>
</dbReference>
<feature type="domain" description="PAS" evidence="10">
    <location>
        <begin position="87"/>
        <end position="157"/>
    </location>
</feature>
<dbReference type="SMART" id="SM00387">
    <property type="entry name" value="HATPase_c"/>
    <property type="match status" value="1"/>
</dbReference>
<evidence type="ECO:0000256" key="3">
    <source>
        <dbReference type="ARBA" id="ARBA00022553"/>
    </source>
</evidence>
<dbReference type="SUPFAM" id="SSF47384">
    <property type="entry name" value="Homodimeric domain of signal transducing histidine kinase"/>
    <property type="match status" value="1"/>
</dbReference>
<dbReference type="InterPro" id="IPR035965">
    <property type="entry name" value="PAS-like_dom_sf"/>
</dbReference>
<dbReference type="PROSITE" id="PS50109">
    <property type="entry name" value="HIS_KIN"/>
    <property type="match status" value="1"/>
</dbReference>
<evidence type="ECO:0000313" key="13">
    <source>
        <dbReference type="Proteomes" id="UP000003835"/>
    </source>
</evidence>
<dbReference type="Gene3D" id="3.30.565.10">
    <property type="entry name" value="Histidine kinase-like ATPase, C-terminal domain"/>
    <property type="match status" value="1"/>
</dbReference>
<keyword evidence="3" id="KW-0597">Phosphoprotein</keyword>
<protein>
    <recommendedName>
        <fullName evidence="2">histidine kinase</fullName>
        <ecNumber evidence="2">2.7.13.3</ecNumber>
    </recommendedName>
</protein>
<dbReference type="eggNOG" id="COG3829">
    <property type="taxonomic scope" value="Bacteria"/>
</dbReference>
<feature type="domain" description="PAC" evidence="11">
    <location>
        <begin position="286"/>
        <end position="338"/>
    </location>
</feature>
<accession>B4VKP1</accession>
<dbReference type="RefSeq" id="WP_006099197.1">
    <property type="nucleotide sequence ID" value="NZ_DS989844.1"/>
</dbReference>
<dbReference type="InterPro" id="IPR000700">
    <property type="entry name" value="PAS-assoc_C"/>
</dbReference>
<evidence type="ECO:0000259" key="10">
    <source>
        <dbReference type="PROSITE" id="PS50112"/>
    </source>
</evidence>
<feature type="domain" description="Histidine kinase" evidence="9">
    <location>
        <begin position="525"/>
        <end position="740"/>
    </location>
</feature>
<keyword evidence="7" id="KW-0472">Membrane</keyword>
<evidence type="ECO:0000256" key="8">
    <source>
        <dbReference type="SAM" id="MobiDB-lite"/>
    </source>
</evidence>
<dbReference type="Pfam" id="PF02518">
    <property type="entry name" value="HATPase_c"/>
    <property type="match status" value="1"/>
</dbReference>
<dbReference type="InterPro" id="IPR013767">
    <property type="entry name" value="PAS_fold"/>
</dbReference>
<dbReference type="CDD" id="cd00082">
    <property type="entry name" value="HisKA"/>
    <property type="match status" value="1"/>
</dbReference>
<dbReference type="Pfam" id="PF00512">
    <property type="entry name" value="HisKA"/>
    <property type="match status" value="1"/>
</dbReference>
<evidence type="ECO:0000313" key="12">
    <source>
        <dbReference type="EMBL" id="EDX77084.1"/>
    </source>
</evidence>
<proteinExistence type="predicted"/>
<dbReference type="OrthoDB" id="444256at2"/>
<dbReference type="CDD" id="cd00075">
    <property type="entry name" value="HATPase"/>
    <property type="match status" value="1"/>
</dbReference>
<dbReference type="SMART" id="SM00388">
    <property type="entry name" value="HisKA"/>
    <property type="match status" value="1"/>
</dbReference>
<keyword evidence="13" id="KW-1185">Reference proteome</keyword>
<feature type="domain" description="PAS" evidence="10">
    <location>
        <begin position="379"/>
        <end position="425"/>
    </location>
</feature>
<dbReference type="InterPro" id="IPR036890">
    <property type="entry name" value="HATPase_C_sf"/>
</dbReference>
<dbReference type="GO" id="GO:0030295">
    <property type="term" value="F:protein kinase activator activity"/>
    <property type="evidence" value="ECO:0007669"/>
    <property type="project" value="TreeGrafter"/>
</dbReference>
<dbReference type="PROSITE" id="PS50113">
    <property type="entry name" value="PAC"/>
    <property type="match status" value="1"/>
</dbReference>
<dbReference type="EMBL" id="DS989844">
    <property type="protein sequence ID" value="EDX77084.1"/>
    <property type="molecule type" value="Genomic_DNA"/>
</dbReference>
<dbReference type="Proteomes" id="UP000003835">
    <property type="component" value="Unassembled WGS sequence"/>
</dbReference>
<dbReference type="PANTHER" id="PTHR42878:SF13">
    <property type="entry name" value="HISTIDINE KINASE"/>
    <property type="match status" value="1"/>
</dbReference>
<evidence type="ECO:0000259" key="9">
    <source>
        <dbReference type="PROSITE" id="PS50109"/>
    </source>
</evidence>
<keyword evidence="5" id="KW-0418">Kinase</keyword>
<evidence type="ECO:0000256" key="2">
    <source>
        <dbReference type="ARBA" id="ARBA00012438"/>
    </source>
</evidence>
<dbReference type="EC" id="2.7.13.3" evidence="2"/>
<dbReference type="InterPro" id="IPR013656">
    <property type="entry name" value="PAS_4"/>
</dbReference>
<feature type="region of interest" description="Disordered" evidence="8">
    <location>
        <begin position="345"/>
        <end position="375"/>
    </location>
</feature>
<dbReference type="CDD" id="cd00130">
    <property type="entry name" value="PAS"/>
    <property type="match status" value="3"/>
</dbReference>
<dbReference type="GO" id="GO:0007234">
    <property type="term" value="P:osmosensory signaling via phosphorelay pathway"/>
    <property type="evidence" value="ECO:0007669"/>
    <property type="project" value="TreeGrafter"/>
</dbReference>
<gene>
    <name evidence="12" type="ORF">MC7420_221</name>
</gene>
<dbReference type="InterPro" id="IPR000014">
    <property type="entry name" value="PAS"/>
</dbReference>
<evidence type="ECO:0000256" key="7">
    <source>
        <dbReference type="ARBA" id="ARBA00023136"/>
    </source>
</evidence>
<dbReference type="InterPro" id="IPR003594">
    <property type="entry name" value="HATPase_dom"/>
</dbReference>